<evidence type="ECO:0000256" key="15">
    <source>
        <dbReference type="HAMAP-Rule" id="MF_00521"/>
    </source>
</evidence>
<dbReference type="RefSeq" id="WP_382260109.1">
    <property type="nucleotide sequence ID" value="NZ_JBHTBX010000019.1"/>
</dbReference>
<evidence type="ECO:0000313" key="17">
    <source>
        <dbReference type="EMBL" id="MFC7436458.1"/>
    </source>
</evidence>
<evidence type="ECO:0000256" key="3">
    <source>
        <dbReference type="ARBA" id="ARBA00010327"/>
    </source>
</evidence>
<evidence type="ECO:0000256" key="10">
    <source>
        <dbReference type="ARBA" id="ARBA00022985"/>
    </source>
</evidence>
<name>A0ABW2RED7_9BURK</name>
<keyword evidence="10 15" id="KW-0448">Lipopolysaccharide biosynthesis</keyword>
<keyword evidence="5 15" id="KW-0997">Cell inner membrane</keyword>
<dbReference type="InterPro" id="IPR011009">
    <property type="entry name" value="Kinase-like_dom_sf"/>
</dbReference>
<dbReference type="SUPFAM" id="SSF56112">
    <property type="entry name" value="Protein kinase-like (PK-like)"/>
    <property type="match status" value="1"/>
</dbReference>
<evidence type="ECO:0000256" key="14">
    <source>
        <dbReference type="ARBA" id="ARBA00049183"/>
    </source>
</evidence>
<dbReference type="Gene3D" id="3.40.50.11720">
    <property type="entry name" value="3-Deoxy-D-manno-octulosonic-acid transferase, N-terminal domain"/>
    <property type="match status" value="1"/>
</dbReference>
<keyword evidence="9 15" id="KW-0067">ATP-binding</keyword>
<dbReference type="Gene3D" id="3.40.50.2000">
    <property type="entry name" value="Glycogen Phosphorylase B"/>
    <property type="match status" value="1"/>
</dbReference>
<dbReference type="Pfam" id="PF06293">
    <property type="entry name" value="Kdo"/>
    <property type="match status" value="1"/>
</dbReference>
<dbReference type="InterPro" id="IPR039901">
    <property type="entry name" value="Kdotransferase"/>
</dbReference>
<evidence type="ECO:0000256" key="2">
    <source>
        <dbReference type="ARBA" id="ARBA00004713"/>
    </source>
</evidence>
<dbReference type="GO" id="GO:0016301">
    <property type="term" value="F:kinase activity"/>
    <property type="evidence" value="ECO:0007669"/>
    <property type="project" value="UniProtKB-KW"/>
</dbReference>
<dbReference type="HAMAP" id="MF_00521">
    <property type="entry name" value="KDO_kinase"/>
    <property type="match status" value="1"/>
</dbReference>
<dbReference type="CDD" id="cd01635">
    <property type="entry name" value="Glycosyltransferase_GTB-type"/>
    <property type="match status" value="1"/>
</dbReference>
<evidence type="ECO:0000256" key="6">
    <source>
        <dbReference type="ARBA" id="ARBA00022679"/>
    </source>
</evidence>
<gene>
    <name evidence="15" type="primary">kdkA</name>
    <name evidence="17" type="ORF">ACFQNJ_18275</name>
</gene>
<accession>A0ABW2RED7</accession>
<comment type="function">
    <text evidence="15">Catalyzes the ATP-dependent phosphorylation of the 3-deoxy-D-manno-octulosonic acid (Kdo) residue in Kdo-lipid IV(A) at the 4-OH position.</text>
</comment>
<evidence type="ECO:0000256" key="11">
    <source>
        <dbReference type="ARBA" id="ARBA00023136"/>
    </source>
</evidence>
<dbReference type="PANTHER" id="PTHR42755">
    <property type="entry name" value="3-DEOXY-MANNO-OCTULOSONATE CYTIDYLYLTRANSFERASE"/>
    <property type="match status" value="1"/>
</dbReference>
<dbReference type="InterPro" id="IPR038107">
    <property type="entry name" value="Glycos_transf_N_sf"/>
</dbReference>
<comment type="caution">
    <text evidence="17">The sequence shown here is derived from an EMBL/GenBank/DDBJ whole genome shotgun (WGS) entry which is preliminary data.</text>
</comment>
<dbReference type="EMBL" id="JBHTBX010000019">
    <property type="protein sequence ID" value="MFC7436458.1"/>
    <property type="molecule type" value="Genomic_DNA"/>
</dbReference>
<evidence type="ECO:0000256" key="13">
    <source>
        <dbReference type="ARBA" id="ARBA00034417"/>
    </source>
</evidence>
<dbReference type="Proteomes" id="UP001596495">
    <property type="component" value="Unassembled WGS sequence"/>
</dbReference>
<keyword evidence="6 15" id="KW-0808">Transferase</keyword>
<evidence type="ECO:0000256" key="7">
    <source>
        <dbReference type="ARBA" id="ARBA00022741"/>
    </source>
</evidence>
<evidence type="ECO:0000256" key="4">
    <source>
        <dbReference type="ARBA" id="ARBA00022475"/>
    </source>
</evidence>
<comment type="similarity">
    <text evidence="3 15">Belongs to the protein kinase superfamily. KdkA/RfaP family.</text>
</comment>
<evidence type="ECO:0000313" key="18">
    <source>
        <dbReference type="Proteomes" id="UP001596495"/>
    </source>
</evidence>
<keyword evidence="4 15" id="KW-1003">Cell membrane</keyword>
<dbReference type="PANTHER" id="PTHR42755:SF1">
    <property type="entry name" value="3-DEOXY-D-MANNO-OCTULOSONIC ACID TRANSFERASE, MITOCHONDRIAL-RELATED"/>
    <property type="match status" value="1"/>
</dbReference>
<dbReference type="Gene3D" id="1.10.510.10">
    <property type="entry name" value="Transferase(Phosphotransferase) domain 1"/>
    <property type="match status" value="1"/>
</dbReference>
<proteinExistence type="inferred from homology"/>
<dbReference type="InterPro" id="IPR007507">
    <property type="entry name" value="Glycos_transf_N"/>
</dbReference>
<organism evidence="17 18">
    <name type="scientific">Hydrogenophaga bisanensis</name>
    <dbReference type="NCBI Taxonomy" id="439611"/>
    <lineage>
        <taxon>Bacteria</taxon>
        <taxon>Pseudomonadati</taxon>
        <taxon>Pseudomonadota</taxon>
        <taxon>Betaproteobacteria</taxon>
        <taxon>Burkholderiales</taxon>
        <taxon>Comamonadaceae</taxon>
        <taxon>Hydrogenophaga</taxon>
    </lineage>
</organism>
<keyword evidence="7 15" id="KW-0547">Nucleotide-binding</keyword>
<comment type="catalytic activity">
    <reaction evidence="14">
        <text>lipid IVA (E. coli) + CMP-3-deoxy-beta-D-manno-octulosonate = alpha-Kdo-(2-&gt;6)-lipid IVA (E. coli) + CMP + H(+)</text>
        <dbReference type="Rhea" id="RHEA:28066"/>
        <dbReference type="ChEBI" id="CHEBI:15378"/>
        <dbReference type="ChEBI" id="CHEBI:58603"/>
        <dbReference type="ChEBI" id="CHEBI:60364"/>
        <dbReference type="ChEBI" id="CHEBI:60377"/>
        <dbReference type="ChEBI" id="CHEBI:85987"/>
        <dbReference type="EC" id="2.4.99.12"/>
    </reaction>
</comment>
<protein>
    <recommendedName>
        <fullName evidence="12 15">3-deoxy-D-manno-octulosonic acid kinase</fullName>
        <shortName evidence="15">Kdo kinase</shortName>
        <ecNumber evidence="15">2.7.1.166</ecNumber>
    </recommendedName>
</protein>
<dbReference type="Pfam" id="PF04413">
    <property type="entry name" value="Glycos_transf_N"/>
    <property type="match status" value="1"/>
</dbReference>
<evidence type="ECO:0000256" key="8">
    <source>
        <dbReference type="ARBA" id="ARBA00022777"/>
    </source>
</evidence>
<keyword evidence="18" id="KW-1185">Reference proteome</keyword>
<evidence type="ECO:0000259" key="16">
    <source>
        <dbReference type="Pfam" id="PF04413"/>
    </source>
</evidence>
<comment type="subcellular location">
    <subcellularLocation>
        <location evidence="1 15">Cell inner membrane</location>
        <topology evidence="1 15">Peripheral membrane protein</topology>
        <orientation evidence="1 15">Cytoplasmic side</orientation>
    </subcellularLocation>
</comment>
<evidence type="ECO:0000256" key="1">
    <source>
        <dbReference type="ARBA" id="ARBA00004515"/>
    </source>
</evidence>
<dbReference type="NCBIfam" id="NF002475">
    <property type="entry name" value="PRK01723.1"/>
    <property type="match status" value="1"/>
</dbReference>
<evidence type="ECO:0000256" key="5">
    <source>
        <dbReference type="ARBA" id="ARBA00022519"/>
    </source>
</evidence>
<evidence type="ECO:0000256" key="12">
    <source>
        <dbReference type="ARBA" id="ARBA00029511"/>
    </source>
</evidence>
<reference evidence="18" key="1">
    <citation type="journal article" date="2019" name="Int. J. Syst. Evol. Microbiol.">
        <title>The Global Catalogue of Microorganisms (GCM) 10K type strain sequencing project: providing services to taxonomists for standard genome sequencing and annotation.</title>
        <authorList>
            <consortium name="The Broad Institute Genomics Platform"/>
            <consortium name="The Broad Institute Genome Sequencing Center for Infectious Disease"/>
            <person name="Wu L."/>
            <person name="Ma J."/>
        </authorList>
    </citation>
    <scope>NUCLEOTIDE SEQUENCE [LARGE SCALE GENOMIC DNA]</scope>
    <source>
        <strain evidence="18">CCUG 54518</strain>
    </source>
</reference>
<dbReference type="InterPro" id="IPR022826">
    <property type="entry name" value="KDO_kinase"/>
</dbReference>
<feature type="active site" evidence="15">
    <location>
        <position position="594"/>
    </location>
</feature>
<evidence type="ECO:0000256" key="9">
    <source>
        <dbReference type="ARBA" id="ARBA00022840"/>
    </source>
</evidence>
<keyword evidence="8 15" id="KW-0418">Kinase</keyword>
<feature type="domain" description="3-deoxy-D-manno-octulosonic-acid transferase N-terminal" evidence="16">
    <location>
        <begin position="35"/>
        <end position="214"/>
    </location>
</feature>
<dbReference type="SUPFAM" id="SSF53756">
    <property type="entry name" value="UDP-Glycosyltransferase/glycogen phosphorylase"/>
    <property type="match status" value="1"/>
</dbReference>
<comment type="pathway">
    <text evidence="2 15">Bacterial outer membrane biogenesis; LPS core biosynthesis.</text>
</comment>
<keyword evidence="11 15" id="KW-0472">Membrane</keyword>
<sequence>MSPTHRLYRLIARLLVPAVLGWLWWRGRREPLYAKRLAERLGMIECPPEAAGGILIHAASAGEVQAARPLIEALRHQWRDHSLTVSTVTPTGMQMLRDHWGAVIRHVYLPLDTAGATARFLDRLQPRMLILIEREVWPELLWQCRRRCIPVVIVNARLSERSARSYRRLASLFRPAWSHLSWVAAAEPESQARYIALGVPAERCHSTGNLKFDMPAHEPPTVHSPAFNGRLVVVAGSTHQDEEDILLSFWPDLVRLDPRLLLVLVPRHPQRFDDVARNLGRAGLAFARHSRREQPTQDVHIWLGDTMGQLMQWYQSADLCFIGGSLAHVGGHNALEAMVFGKPVLFGPHTHNFEQLYQLIETAGAGVRVRSAEELRQQVEMACHDLGPFRSMGHRAASLVRQHQGATARTLAMLAPLWAHHDPAALTPIRTASHQGRVVWWDPGLSDEVASADFDLGPHQGDARPMATGSGRGQVHLTDCGCVSVVLRHYRRGGLMARISKDRFMGTRVASSRAMREYQLLRLMRYWRLPVPAPVAARFDPKGLTYRADIMVAMLPGTRNLVQRLAVSTLPDSDWEAVGRAIRRMHDHQVFHSDLNAHNLLLDDTGLAWIVDFDKCGVRPGDDWKSANLERLLRSLRKEAQRQAIRHWSEEAHWPTLIRAYQLPPELGEGSV</sequence>
<comment type="catalytic activity">
    <reaction evidence="13 15">
        <text>an alpha-Kdo-(2-&gt;6)-lipid IVA + ATP = a 4-O-phospho-alpha-Kdo-(2-&gt;6)-lipid IVA + ADP + H(+)</text>
        <dbReference type="Rhea" id="RHEA:74271"/>
        <dbReference type="ChEBI" id="CHEBI:15378"/>
        <dbReference type="ChEBI" id="CHEBI:30616"/>
        <dbReference type="ChEBI" id="CHEBI:176428"/>
        <dbReference type="ChEBI" id="CHEBI:193140"/>
        <dbReference type="ChEBI" id="CHEBI:456216"/>
        <dbReference type="EC" id="2.7.1.166"/>
    </reaction>
</comment>
<dbReference type="EC" id="2.7.1.166" evidence="15"/>